<proteinExistence type="predicted"/>
<protein>
    <submittedName>
        <fullName evidence="2">Uncharacterized protein</fullName>
    </submittedName>
</protein>
<feature type="non-terminal residue" evidence="2">
    <location>
        <position position="136"/>
    </location>
</feature>
<gene>
    <name evidence="2" type="ORF">KI387_015161</name>
</gene>
<accession>A0AA38GEQ6</accession>
<keyword evidence="3" id="KW-1185">Reference proteome</keyword>
<feature type="region of interest" description="Disordered" evidence="1">
    <location>
        <begin position="36"/>
        <end position="90"/>
    </location>
</feature>
<organism evidence="2 3">
    <name type="scientific">Taxus chinensis</name>
    <name type="common">Chinese yew</name>
    <name type="synonym">Taxus wallichiana var. chinensis</name>
    <dbReference type="NCBI Taxonomy" id="29808"/>
    <lineage>
        <taxon>Eukaryota</taxon>
        <taxon>Viridiplantae</taxon>
        <taxon>Streptophyta</taxon>
        <taxon>Embryophyta</taxon>
        <taxon>Tracheophyta</taxon>
        <taxon>Spermatophyta</taxon>
        <taxon>Pinopsida</taxon>
        <taxon>Pinidae</taxon>
        <taxon>Conifers II</taxon>
        <taxon>Cupressales</taxon>
        <taxon>Taxaceae</taxon>
        <taxon>Taxus</taxon>
    </lineage>
</organism>
<feature type="compositionally biased region" description="Basic and acidic residues" evidence="1">
    <location>
        <begin position="49"/>
        <end position="73"/>
    </location>
</feature>
<sequence>MRRRKLCFHCKDHWEPGHRCLGKGKVHLIKVISDEDDDHSLDTDAEGEDSGHDAQGEDSGHDAQGEDSGHDAQGEQPQVELGESEALDSSDVTIATLSGVPRYHPFQLKRVLKGQRIVCLVDSGATHNFIDEGLAA</sequence>
<reference evidence="2 3" key="1">
    <citation type="journal article" date="2021" name="Nat. Plants">
        <title>The Taxus genome provides insights into paclitaxel biosynthesis.</title>
        <authorList>
            <person name="Xiong X."/>
            <person name="Gou J."/>
            <person name="Liao Q."/>
            <person name="Li Y."/>
            <person name="Zhou Q."/>
            <person name="Bi G."/>
            <person name="Li C."/>
            <person name="Du R."/>
            <person name="Wang X."/>
            <person name="Sun T."/>
            <person name="Guo L."/>
            <person name="Liang H."/>
            <person name="Lu P."/>
            <person name="Wu Y."/>
            <person name="Zhang Z."/>
            <person name="Ro D.K."/>
            <person name="Shang Y."/>
            <person name="Huang S."/>
            <person name="Yan J."/>
        </authorList>
    </citation>
    <scope>NUCLEOTIDE SEQUENCE [LARGE SCALE GENOMIC DNA]</scope>
    <source>
        <strain evidence="2">Ta-2019</strain>
    </source>
</reference>
<evidence type="ECO:0000256" key="1">
    <source>
        <dbReference type="SAM" id="MobiDB-lite"/>
    </source>
</evidence>
<comment type="caution">
    <text evidence="2">The sequence shown here is derived from an EMBL/GenBank/DDBJ whole genome shotgun (WGS) entry which is preliminary data.</text>
</comment>
<dbReference type="AlphaFoldDB" id="A0AA38GEQ6"/>
<dbReference type="EMBL" id="JAHRHJ020000003">
    <property type="protein sequence ID" value="KAH9320522.1"/>
    <property type="molecule type" value="Genomic_DNA"/>
</dbReference>
<feature type="compositionally biased region" description="Acidic residues" evidence="1">
    <location>
        <begin position="36"/>
        <end position="48"/>
    </location>
</feature>
<evidence type="ECO:0000313" key="3">
    <source>
        <dbReference type="Proteomes" id="UP000824469"/>
    </source>
</evidence>
<dbReference type="Proteomes" id="UP000824469">
    <property type="component" value="Unassembled WGS sequence"/>
</dbReference>
<evidence type="ECO:0000313" key="2">
    <source>
        <dbReference type="EMBL" id="KAH9320522.1"/>
    </source>
</evidence>
<name>A0AA38GEQ6_TAXCH</name>